<feature type="signal peptide" evidence="1">
    <location>
        <begin position="1"/>
        <end position="21"/>
    </location>
</feature>
<gene>
    <name evidence="2" type="ORF">R5R35_013087</name>
</gene>
<sequence>MRIYLLSSFLILLFIFLHCSALPWTQGYLKYGKNNFIYLSPSQFWNNGLNREPNCDELRAMWRFSMVKSRRTEITNEIPTYRDPFAYNIWEPHARSKHLQNSPLEGIGFRGSQNHVYGKIVHTVPTDKYNEKLKVNGRSFDDMAKFLTSERPITPRRKNAEAFRLPNGAVSFRMIPALTDSFRKLKAVVRAQRAKELQDQHLADSHGIMKDVSKGNLHNSPSFDYLYNANTSLTGKRNLASKTLHFIANPSAFIYGSPKYYDQFLADHYISDYGYYYRPHVAPMNMRYSMMPINTPFHY</sequence>
<comment type="caution">
    <text evidence="2">The sequence shown here is derived from an EMBL/GenBank/DDBJ whole genome shotgun (WGS) entry which is preliminary data.</text>
</comment>
<dbReference type="Proteomes" id="UP001378592">
    <property type="component" value="Unassembled WGS sequence"/>
</dbReference>
<reference evidence="2 3" key="1">
    <citation type="submission" date="2024-03" db="EMBL/GenBank/DDBJ databases">
        <title>The genome assembly and annotation of the cricket Gryllus longicercus Weissman &amp; Gray.</title>
        <authorList>
            <person name="Szrajer S."/>
            <person name="Gray D."/>
            <person name="Ylla G."/>
        </authorList>
    </citation>
    <scope>NUCLEOTIDE SEQUENCE [LARGE SCALE GENOMIC DNA]</scope>
    <source>
        <strain evidence="2">DAG 2021-001</strain>
        <tissue evidence="2">Whole body minus gut</tissue>
    </source>
</reference>
<dbReference type="AlphaFoldDB" id="A0AAN9YV98"/>
<dbReference type="EMBL" id="JAZDUA010000595">
    <property type="protein sequence ID" value="KAK7790732.1"/>
    <property type="molecule type" value="Genomic_DNA"/>
</dbReference>
<feature type="chain" id="PRO_5042951497" description="Accessory gland protein" evidence="1">
    <location>
        <begin position="22"/>
        <end position="299"/>
    </location>
</feature>
<name>A0AAN9YV98_9ORTH</name>
<evidence type="ECO:0000313" key="3">
    <source>
        <dbReference type="Proteomes" id="UP001378592"/>
    </source>
</evidence>
<proteinExistence type="predicted"/>
<evidence type="ECO:0000313" key="2">
    <source>
        <dbReference type="EMBL" id="KAK7790732.1"/>
    </source>
</evidence>
<keyword evidence="3" id="KW-1185">Reference proteome</keyword>
<keyword evidence="1" id="KW-0732">Signal</keyword>
<protein>
    <recommendedName>
        <fullName evidence="4">Accessory gland protein</fullName>
    </recommendedName>
</protein>
<evidence type="ECO:0008006" key="4">
    <source>
        <dbReference type="Google" id="ProtNLM"/>
    </source>
</evidence>
<organism evidence="2 3">
    <name type="scientific">Gryllus longicercus</name>
    <dbReference type="NCBI Taxonomy" id="2509291"/>
    <lineage>
        <taxon>Eukaryota</taxon>
        <taxon>Metazoa</taxon>
        <taxon>Ecdysozoa</taxon>
        <taxon>Arthropoda</taxon>
        <taxon>Hexapoda</taxon>
        <taxon>Insecta</taxon>
        <taxon>Pterygota</taxon>
        <taxon>Neoptera</taxon>
        <taxon>Polyneoptera</taxon>
        <taxon>Orthoptera</taxon>
        <taxon>Ensifera</taxon>
        <taxon>Gryllidea</taxon>
        <taxon>Grylloidea</taxon>
        <taxon>Gryllidae</taxon>
        <taxon>Gryllinae</taxon>
        <taxon>Gryllus</taxon>
    </lineage>
</organism>
<accession>A0AAN9YV98</accession>
<evidence type="ECO:0000256" key="1">
    <source>
        <dbReference type="SAM" id="SignalP"/>
    </source>
</evidence>